<evidence type="ECO:0000313" key="3">
    <source>
        <dbReference type="Proteomes" id="UP001066276"/>
    </source>
</evidence>
<gene>
    <name evidence="2" type="ORF">NDU88_008065</name>
</gene>
<sequence length="168" mass="18182">MFWRLVSMRCGPPLGPQRGLVVPGRPLQDPRAMCPQISAPWSSFGRACPPTSEGLLTVCHTSTASPLTAAVTPLYFRRGRGSDTPQPAPFLPAIFQPPESYVGGRTAAEQPARTPQVPLATEEVLSKAGSPRAVSDTHLTGLGRSGTERYQLRSDPRPSRRYADFVLE</sequence>
<evidence type="ECO:0000313" key="2">
    <source>
        <dbReference type="EMBL" id="KAJ1204284.1"/>
    </source>
</evidence>
<evidence type="ECO:0000256" key="1">
    <source>
        <dbReference type="SAM" id="MobiDB-lite"/>
    </source>
</evidence>
<comment type="caution">
    <text evidence="2">The sequence shown here is derived from an EMBL/GenBank/DDBJ whole genome shotgun (WGS) entry which is preliminary data.</text>
</comment>
<feature type="compositionally biased region" description="Basic and acidic residues" evidence="1">
    <location>
        <begin position="146"/>
        <end position="168"/>
    </location>
</feature>
<organism evidence="2 3">
    <name type="scientific">Pleurodeles waltl</name>
    <name type="common">Iberian ribbed newt</name>
    <dbReference type="NCBI Taxonomy" id="8319"/>
    <lineage>
        <taxon>Eukaryota</taxon>
        <taxon>Metazoa</taxon>
        <taxon>Chordata</taxon>
        <taxon>Craniata</taxon>
        <taxon>Vertebrata</taxon>
        <taxon>Euteleostomi</taxon>
        <taxon>Amphibia</taxon>
        <taxon>Batrachia</taxon>
        <taxon>Caudata</taxon>
        <taxon>Salamandroidea</taxon>
        <taxon>Salamandridae</taxon>
        <taxon>Pleurodelinae</taxon>
        <taxon>Pleurodeles</taxon>
    </lineage>
</organism>
<proteinExistence type="predicted"/>
<reference evidence="2" key="1">
    <citation type="journal article" date="2022" name="bioRxiv">
        <title>Sequencing and chromosome-scale assembly of the giantPleurodeles waltlgenome.</title>
        <authorList>
            <person name="Brown T."/>
            <person name="Elewa A."/>
            <person name="Iarovenko S."/>
            <person name="Subramanian E."/>
            <person name="Araus A.J."/>
            <person name="Petzold A."/>
            <person name="Susuki M."/>
            <person name="Suzuki K.-i.T."/>
            <person name="Hayashi T."/>
            <person name="Toyoda A."/>
            <person name="Oliveira C."/>
            <person name="Osipova E."/>
            <person name="Leigh N.D."/>
            <person name="Simon A."/>
            <person name="Yun M.H."/>
        </authorList>
    </citation>
    <scope>NUCLEOTIDE SEQUENCE</scope>
    <source>
        <strain evidence="2">20211129_DDA</strain>
        <tissue evidence="2">Liver</tissue>
    </source>
</reference>
<dbReference type="Proteomes" id="UP001066276">
    <property type="component" value="Chromosome 2_1"/>
</dbReference>
<feature type="region of interest" description="Disordered" evidence="1">
    <location>
        <begin position="126"/>
        <end position="168"/>
    </location>
</feature>
<protein>
    <submittedName>
        <fullName evidence="2">Uncharacterized protein</fullName>
    </submittedName>
</protein>
<name>A0AAV7VU12_PLEWA</name>
<dbReference type="AlphaFoldDB" id="A0AAV7VU12"/>
<keyword evidence="3" id="KW-1185">Reference proteome</keyword>
<accession>A0AAV7VU12</accession>
<dbReference type="EMBL" id="JANPWB010000003">
    <property type="protein sequence ID" value="KAJ1204284.1"/>
    <property type="molecule type" value="Genomic_DNA"/>
</dbReference>